<dbReference type="AlphaFoldDB" id="A0A261XT99"/>
<evidence type="ECO:0000313" key="3">
    <source>
        <dbReference type="Proteomes" id="UP000242875"/>
    </source>
</evidence>
<accession>A0A261XT99</accession>
<feature type="compositionally biased region" description="Polar residues" evidence="1">
    <location>
        <begin position="1"/>
        <end position="25"/>
    </location>
</feature>
<proteinExistence type="predicted"/>
<dbReference type="EMBL" id="MVBO01000296">
    <property type="protein sequence ID" value="OZJ01582.1"/>
    <property type="molecule type" value="Genomic_DNA"/>
</dbReference>
<evidence type="ECO:0000313" key="2">
    <source>
        <dbReference type="EMBL" id="OZJ01582.1"/>
    </source>
</evidence>
<sequence length="215" mass="23930">MGVSTPKPSGETSHAFDPSSSPLFQLTSSHPLSSTPSPSLEPAPLTRRVSEPNPSTEAHPTLSSKHEFSPPWLETLKPPHQPKFSLLSSSAPSVLGRKGSQDGVLNVYHKLKTSLSLPTRKRRATSPQLGRPLVRSSSQPSDPIEPAQPKPKSHTQRQVHFAEFSNVYETWSKDDYDRGVFIPIQMPEVRAVAEDEEIKYREDQELSWYQGVIGW</sequence>
<feature type="region of interest" description="Disordered" evidence="1">
    <location>
        <begin position="1"/>
        <end position="103"/>
    </location>
</feature>
<dbReference type="Proteomes" id="UP000242875">
    <property type="component" value="Unassembled WGS sequence"/>
</dbReference>
<evidence type="ECO:0000256" key="1">
    <source>
        <dbReference type="SAM" id="MobiDB-lite"/>
    </source>
</evidence>
<name>A0A261XT99_9FUNG</name>
<feature type="compositionally biased region" description="Polar residues" evidence="1">
    <location>
        <begin position="52"/>
        <end position="63"/>
    </location>
</feature>
<feature type="compositionally biased region" description="Low complexity" evidence="1">
    <location>
        <begin position="26"/>
        <end position="46"/>
    </location>
</feature>
<comment type="caution">
    <text evidence="2">The sequence shown here is derived from an EMBL/GenBank/DDBJ whole genome shotgun (WGS) entry which is preliminary data.</text>
</comment>
<gene>
    <name evidence="2" type="ORF">BZG36_05402</name>
</gene>
<organism evidence="2 3">
    <name type="scientific">Bifiguratus adelaidae</name>
    <dbReference type="NCBI Taxonomy" id="1938954"/>
    <lineage>
        <taxon>Eukaryota</taxon>
        <taxon>Fungi</taxon>
        <taxon>Fungi incertae sedis</taxon>
        <taxon>Mucoromycota</taxon>
        <taxon>Mucoromycotina</taxon>
        <taxon>Endogonomycetes</taxon>
        <taxon>Endogonales</taxon>
        <taxon>Endogonales incertae sedis</taxon>
        <taxon>Bifiguratus</taxon>
    </lineage>
</organism>
<reference evidence="2 3" key="1">
    <citation type="journal article" date="2017" name="Mycologia">
        <title>Bifiguratus adelaidae, gen. et sp. nov., a new member of Mucoromycotina in endophytic and soil-dwelling habitats.</title>
        <authorList>
            <person name="Torres-Cruz T.J."/>
            <person name="Billingsley Tobias T.L."/>
            <person name="Almatruk M."/>
            <person name="Hesse C."/>
            <person name="Kuske C.R."/>
            <person name="Desiro A."/>
            <person name="Benucci G.M."/>
            <person name="Bonito G."/>
            <person name="Stajich J.E."/>
            <person name="Dunlap C."/>
            <person name="Arnold A.E."/>
            <person name="Porras-Alfaro A."/>
        </authorList>
    </citation>
    <scope>NUCLEOTIDE SEQUENCE [LARGE SCALE GENOMIC DNA]</scope>
    <source>
        <strain evidence="2 3">AZ0501</strain>
    </source>
</reference>
<keyword evidence="3" id="KW-1185">Reference proteome</keyword>
<protein>
    <submittedName>
        <fullName evidence="2">Uncharacterized protein</fullName>
    </submittedName>
</protein>
<feature type="region of interest" description="Disordered" evidence="1">
    <location>
        <begin position="115"/>
        <end position="157"/>
    </location>
</feature>